<organism evidence="1 2">
    <name type="scientific">Bordetella genomosp. 1</name>
    <dbReference type="NCBI Taxonomy" id="1395607"/>
    <lineage>
        <taxon>Bacteria</taxon>
        <taxon>Pseudomonadati</taxon>
        <taxon>Pseudomonadota</taxon>
        <taxon>Betaproteobacteria</taxon>
        <taxon>Burkholderiales</taxon>
        <taxon>Alcaligenaceae</taxon>
        <taxon>Bordetella</taxon>
    </lineage>
</organism>
<evidence type="ECO:0000313" key="2">
    <source>
        <dbReference type="Proteomes" id="UP000216354"/>
    </source>
</evidence>
<keyword evidence="2" id="KW-1185">Reference proteome</keyword>
<dbReference type="Proteomes" id="UP000216354">
    <property type="component" value="Unassembled WGS sequence"/>
</dbReference>
<proteinExistence type="predicted"/>
<comment type="caution">
    <text evidence="1">The sequence shown here is derived from an EMBL/GenBank/DDBJ whole genome shotgun (WGS) entry which is preliminary data.</text>
</comment>
<evidence type="ECO:0008006" key="3">
    <source>
        <dbReference type="Google" id="ProtNLM"/>
    </source>
</evidence>
<sequence>MTTLHERFLDHLAASGWTVRRAAPGELAAAADAAAGAPSHAAFLSLYTQLNSADDTRWFLAAADYTAASEDAFGPDAFRQISMDAAMSEADRQAVTAFWARHLPIFMSVGGDYAYLALDRETGRIVHGVEPAFEEVSVVAESLDALLAAILAGGAAAALLD</sequence>
<name>A0ABX4EYH4_9BORD</name>
<evidence type="ECO:0000313" key="1">
    <source>
        <dbReference type="EMBL" id="OZI64135.1"/>
    </source>
</evidence>
<dbReference type="RefSeq" id="WP_176461464.1">
    <property type="nucleotide sequence ID" value="NZ_NEVR01000003.1"/>
</dbReference>
<protein>
    <recommendedName>
        <fullName evidence="3">SMI1/KNR4 family protein</fullName>
    </recommendedName>
</protein>
<reference evidence="1 2" key="1">
    <citation type="submission" date="2017-05" db="EMBL/GenBank/DDBJ databases">
        <title>Complete and WGS of Bordetella genogroups.</title>
        <authorList>
            <person name="Spilker T."/>
            <person name="Lipuma J."/>
        </authorList>
    </citation>
    <scope>NUCLEOTIDE SEQUENCE [LARGE SCALE GENOMIC DNA]</scope>
    <source>
        <strain evidence="1 2">AU9795</strain>
    </source>
</reference>
<accession>A0ABX4EYH4</accession>
<gene>
    <name evidence="1" type="ORF">CAL27_16300</name>
</gene>
<dbReference type="EMBL" id="NEVR01000003">
    <property type="protein sequence ID" value="OZI64135.1"/>
    <property type="molecule type" value="Genomic_DNA"/>
</dbReference>